<dbReference type="Pfam" id="PF11800">
    <property type="entry name" value="RP-C_C"/>
    <property type="match status" value="1"/>
</dbReference>
<dbReference type="RefSeq" id="WP_254769595.1">
    <property type="nucleotide sequence ID" value="NZ_CP101113.1"/>
</dbReference>
<name>A0ABY5ES38_9HYPH</name>
<sequence length="452" mass="51971">MVNKISGRRIDAHHIEYRKIADSAQMGFVSRGQLIGLAKNMKKTKLLKETEVELLLELLNTAPKASFEKGGVPLVFKSNRKLSSDINRSQSRVSYLLSRLYDNGLIVMRDSSNFKRYSVHSKDNEIACGIDLRILVARYDELKQKVDVVLKEKEKQEDALHYFRGLVRQIKDSYKEMKTTTSFTALLFARMQKIMDIIGRPAKASFEKLQKASHLLEWILQRGFKEKIEKTRYRHLADKIHIEHTTHNYKSNCNKKECSEKSEHTQINNMTFGHDKKAYENKQKGKTEGDLPSKESELLQIKPKFLAQALPNTARFLKHGLQSERDLIGSMELLAKMKGISPHALQEAKQTMGIKKTALAIALIVEKHCKEIIKSPGGYLRGMIAKENKGELYLERSFYALLDEEFKGKLHDFPIAENNKINSNDEKIPLFKSELNKVLKKLEMPKNHNKFA</sequence>
<evidence type="ECO:0000256" key="2">
    <source>
        <dbReference type="SAM" id="MobiDB-lite"/>
    </source>
</evidence>
<feature type="domain" description="Plasmid replication protein C C-terminal" evidence="4">
    <location>
        <begin position="305"/>
        <end position="403"/>
    </location>
</feature>
<dbReference type="Pfam" id="PF03428">
    <property type="entry name" value="RP-C"/>
    <property type="match status" value="1"/>
</dbReference>
<dbReference type="InterPro" id="IPR047611">
    <property type="entry name" value="RepABC_RepC"/>
</dbReference>
<gene>
    <name evidence="5" type="primary">repC</name>
    <name evidence="5" type="ORF">NMK50_00070</name>
</gene>
<evidence type="ECO:0000259" key="3">
    <source>
        <dbReference type="Pfam" id="PF03428"/>
    </source>
</evidence>
<dbReference type="InterPro" id="IPR036390">
    <property type="entry name" value="WH_DNA-bd_sf"/>
</dbReference>
<dbReference type="InterPro" id="IPR005090">
    <property type="entry name" value="RepC_N"/>
</dbReference>
<feature type="region of interest" description="Disordered" evidence="2">
    <location>
        <begin position="271"/>
        <end position="294"/>
    </location>
</feature>
<accession>A0ABY5ES38</accession>
<keyword evidence="1" id="KW-0175">Coiled coil</keyword>
<evidence type="ECO:0000313" key="6">
    <source>
        <dbReference type="Proteomes" id="UP001059475"/>
    </source>
</evidence>
<reference evidence="5" key="1">
    <citation type="submission" date="2022-07" db="EMBL/GenBank/DDBJ databases">
        <title>First report of Bartonella spp. in marsupials in Brazil, with a description of Bartonella harrusi sp. nov. and new proposal for taxonomic reclassification of species of the genus Bartonella.</title>
        <authorList>
            <person name="Amaral R.B."/>
        </authorList>
    </citation>
    <scope>NUCLEOTIDE SEQUENCE</scope>
    <source>
        <strain evidence="5">117A</strain>
        <plasmid evidence="5">pBHa</plasmid>
    </source>
</reference>
<dbReference type="Proteomes" id="UP001059475">
    <property type="component" value="Plasmid pBHa"/>
</dbReference>
<evidence type="ECO:0000313" key="5">
    <source>
        <dbReference type="EMBL" id="UTO27681.1"/>
    </source>
</evidence>
<feature type="domain" description="Plasmid replication protein C N-terminal" evidence="3">
    <location>
        <begin position="8"/>
        <end position="173"/>
    </location>
</feature>
<dbReference type="InterPro" id="IPR021760">
    <property type="entry name" value="RepC_C"/>
</dbReference>
<dbReference type="InterPro" id="IPR036388">
    <property type="entry name" value="WH-like_DNA-bd_sf"/>
</dbReference>
<keyword evidence="5" id="KW-0614">Plasmid</keyword>
<keyword evidence="6" id="KW-1185">Reference proteome</keyword>
<dbReference type="SUPFAM" id="SSF46785">
    <property type="entry name" value="Winged helix' DNA-binding domain"/>
    <property type="match status" value="1"/>
</dbReference>
<proteinExistence type="predicted"/>
<dbReference type="Gene3D" id="1.10.10.10">
    <property type="entry name" value="Winged helix-like DNA-binding domain superfamily/Winged helix DNA-binding domain"/>
    <property type="match status" value="1"/>
</dbReference>
<dbReference type="EMBL" id="CP101113">
    <property type="protein sequence ID" value="UTO27681.1"/>
    <property type="molecule type" value="Genomic_DNA"/>
</dbReference>
<organism evidence="5 6">
    <name type="scientific">Bartonella harrusi</name>
    <dbReference type="NCBI Taxonomy" id="2961895"/>
    <lineage>
        <taxon>Bacteria</taxon>
        <taxon>Pseudomonadati</taxon>
        <taxon>Pseudomonadota</taxon>
        <taxon>Alphaproteobacteria</taxon>
        <taxon>Hyphomicrobiales</taxon>
        <taxon>Bartonellaceae</taxon>
        <taxon>Bartonella</taxon>
    </lineage>
</organism>
<dbReference type="NCBIfam" id="NF040974">
    <property type="entry name" value="RepABC_RepC"/>
    <property type="match status" value="1"/>
</dbReference>
<feature type="coiled-coil region" evidence="1">
    <location>
        <begin position="132"/>
        <end position="159"/>
    </location>
</feature>
<evidence type="ECO:0000259" key="4">
    <source>
        <dbReference type="Pfam" id="PF11800"/>
    </source>
</evidence>
<evidence type="ECO:0000256" key="1">
    <source>
        <dbReference type="SAM" id="Coils"/>
    </source>
</evidence>
<geneLocation type="plasmid" evidence="5 6">
    <name>pBHa</name>
</geneLocation>
<protein>
    <submittedName>
        <fullName evidence="5">Replication initiation protein RepC</fullName>
    </submittedName>
</protein>
<feature type="compositionally biased region" description="Basic and acidic residues" evidence="2">
    <location>
        <begin position="273"/>
        <end position="294"/>
    </location>
</feature>